<accession>A0ABP7CGM6</accession>
<keyword evidence="3" id="KW-0732">Signal</keyword>
<sequence>MANSLGSKGPAGLSRRLLLGGAAASVGLASAAAAAQAAPAPAGLKKPRSRTHVVLLGTAGGPAINPRSDREGIASALVVGDRYYLVDAGHGVTKQLSRAKLGGWDKPGSGPLDSLRAVFLTHLHSDHVTDLSDLFSPGLFSGLGAADLPIKLYGPGNRGQLPPVFGSGAAPEVVAPDNPTPGTVEMWESLVRAFAMDFNDRARDNRQPTPGQTVEAHDIELPPHLTADPNGNPHPEMDPVFVYEDDRVRVSAILVQHAPVFPAFAYRFDTEDGSAVFSGDTGPSDNLVKLAQGADVLVHEALSRQFLEEVYPEPRSAVQEAVLQHLLGAHTTIEDVGPLAERAGAKTLVLNHLVPAHGPDQQWKRARNGYSGTLVVGRDLDVINVG</sequence>
<dbReference type="SUPFAM" id="SSF56281">
    <property type="entry name" value="Metallo-hydrolase/oxidoreductase"/>
    <property type="match status" value="1"/>
</dbReference>
<dbReference type="PANTHER" id="PTHR46018">
    <property type="entry name" value="ZINC PHOSPHODIESTERASE ELAC PROTEIN 1"/>
    <property type="match status" value="1"/>
</dbReference>
<dbReference type="CDD" id="cd07719">
    <property type="entry name" value="arylsulfatase_AtsA-like_MBL-fold"/>
    <property type="match status" value="1"/>
</dbReference>
<dbReference type="InterPro" id="IPR006311">
    <property type="entry name" value="TAT_signal"/>
</dbReference>
<dbReference type="PANTHER" id="PTHR46018:SF2">
    <property type="entry name" value="ZINC PHOSPHODIESTERASE ELAC PROTEIN 1"/>
    <property type="match status" value="1"/>
</dbReference>
<comment type="caution">
    <text evidence="5">The sequence shown here is derived from an EMBL/GenBank/DDBJ whole genome shotgun (WGS) entry which is preliminary data.</text>
</comment>
<name>A0ABP7CGM6_9MICC</name>
<evidence type="ECO:0000256" key="2">
    <source>
        <dbReference type="ARBA" id="ARBA00022801"/>
    </source>
</evidence>
<dbReference type="InterPro" id="IPR044094">
    <property type="entry name" value="AtsA-like_MBL-fold"/>
</dbReference>
<proteinExistence type="predicted"/>
<dbReference type="Pfam" id="PF00753">
    <property type="entry name" value="Lactamase_B"/>
    <property type="match status" value="1"/>
</dbReference>
<dbReference type="InterPro" id="IPR036866">
    <property type="entry name" value="RibonucZ/Hydroxyglut_hydro"/>
</dbReference>
<dbReference type="EMBL" id="BAABEO010000017">
    <property type="protein sequence ID" value="GAA3687111.1"/>
    <property type="molecule type" value="Genomic_DNA"/>
</dbReference>
<organism evidence="5 6">
    <name type="scientific">Arthrobacter ginkgonis</name>
    <dbReference type="NCBI Taxonomy" id="1630594"/>
    <lineage>
        <taxon>Bacteria</taxon>
        <taxon>Bacillati</taxon>
        <taxon>Actinomycetota</taxon>
        <taxon>Actinomycetes</taxon>
        <taxon>Micrococcales</taxon>
        <taxon>Micrococcaceae</taxon>
        <taxon>Arthrobacter</taxon>
    </lineage>
</organism>
<keyword evidence="1" id="KW-0255">Endonuclease</keyword>
<dbReference type="Proteomes" id="UP001500752">
    <property type="component" value="Unassembled WGS sequence"/>
</dbReference>
<gene>
    <name evidence="5" type="ORF">GCM10023081_25600</name>
</gene>
<dbReference type="Gene3D" id="3.60.15.10">
    <property type="entry name" value="Ribonuclease Z/Hydroxyacylglutathione hydrolase-like"/>
    <property type="match status" value="1"/>
</dbReference>
<keyword evidence="6" id="KW-1185">Reference proteome</keyword>
<protein>
    <submittedName>
        <fullName evidence="5">MBL fold metallo-hydrolase</fullName>
    </submittedName>
</protein>
<evidence type="ECO:0000256" key="1">
    <source>
        <dbReference type="ARBA" id="ARBA00022759"/>
    </source>
</evidence>
<dbReference type="InterPro" id="IPR001279">
    <property type="entry name" value="Metallo-B-lactamas"/>
</dbReference>
<evidence type="ECO:0000313" key="5">
    <source>
        <dbReference type="EMBL" id="GAA3687111.1"/>
    </source>
</evidence>
<dbReference type="RefSeq" id="WP_345151262.1">
    <property type="nucleotide sequence ID" value="NZ_BAABEO010000017.1"/>
</dbReference>
<feature type="chain" id="PRO_5045118418" evidence="3">
    <location>
        <begin position="38"/>
        <end position="386"/>
    </location>
</feature>
<keyword evidence="1" id="KW-0540">Nuclease</keyword>
<dbReference type="PROSITE" id="PS51318">
    <property type="entry name" value="TAT"/>
    <property type="match status" value="1"/>
</dbReference>
<feature type="signal peptide" evidence="3">
    <location>
        <begin position="1"/>
        <end position="37"/>
    </location>
</feature>
<keyword evidence="2" id="KW-0378">Hydrolase</keyword>
<evidence type="ECO:0000313" key="6">
    <source>
        <dbReference type="Proteomes" id="UP001500752"/>
    </source>
</evidence>
<reference evidence="6" key="1">
    <citation type="journal article" date="2019" name="Int. J. Syst. Evol. Microbiol.">
        <title>The Global Catalogue of Microorganisms (GCM) 10K type strain sequencing project: providing services to taxonomists for standard genome sequencing and annotation.</title>
        <authorList>
            <consortium name="The Broad Institute Genomics Platform"/>
            <consortium name="The Broad Institute Genome Sequencing Center for Infectious Disease"/>
            <person name="Wu L."/>
            <person name="Ma J."/>
        </authorList>
    </citation>
    <scope>NUCLEOTIDE SEQUENCE [LARGE SCALE GENOMIC DNA]</scope>
    <source>
        <strain evidence="6">JCM 30742</strain>
    </source>
</reference>
<evidence type="ECO:0000259" key="4">
    <source>
        <dbReference type="Pfam" id="PF00753"/>
    </source>
</evidence>
<feature type="domain" description="Metallo-beta-lactamase" evidence="4">
    <location>
        <begin position="76"/>
        <end position="134"/>
    </location>
</feature>
<evidence type="ECO:0000256" key="3">
    <source>
        <dbReference type="SAM" id="SignalP"/>
    </source>
</evidence>